<evidence type="ECO:0000313" key="5">
    <source>
        <dbReference type="EMBL" id="PJF31675.1"/>
    </source>
</evidence>
<keyword evidence="2" id="KW-0328">Glycosyltransferase</keyword>
<dbReference type="InterPro" id="IPR001173">
    <property type="entry name" value="Glyco_trans_2-like"/>
</dbReference>
<dbReference type="Pfam" id="PF00535">
    <property type="entry name" value="Glycos_transf_2"/>
    <property type="match status" value="1"/>
</dbReference>
<dbReference type="AlphaFoldDB" id="A0A2M8P298"/>
<feature type="domain" description="Glycosyltransferase 2-like" evidence="4">
    <location>
        <begin position="10"/>
        <end position="173"/>
    </location>
</feature>
<dbReference type="FunFam" id="3.90.550.10:FF:000122">
    <property type="entry name" value="Dolichol-phosphate mannosyltransferase subunit 1"/>
    <property type="match status" value="1"/>
</dbReference>
<evidence type="ECO:0000256" key="2">
    <source>
        <dbReference type="ARBA" id="ARBA00022676"/>
    </source>
</evidence>
<dbReference type="InterPro" id="IPR029044">
    <property type="entry name" value="Nucleotide-diphossugar_trans"/>
</dbReference>
<comment type="similarity">
    <text evidence="1">Belongs to the glycosyltransferase 2 family.</text>
</comment>
<dbReference type="InterPro" id="IPR039528">
    <property type="entry name" value="DPM1-like"/>
</dbReference>
<dbReference type="GO" id="GO:0016020">
    <property type="term" value="C:membrane"/>
    <property type="evidence" value="ECO:0007669"/>
    <property type="project" value="GOC"/>
</dbReference>
<dbReference type="CDD" id="cd06442">
    <property type="entry name" value="DPM1_like"/>
    <property type="match status" value="1"/>
</dbReference>
<sequence>MEIALPKTLIVVPTYNEAENIERLVSALLDLPVPDLSVLIVDDNSPDGTGIIADKLAAQHPKRVHVIHRAGKQGLGTAYVQGFRWALAHGYEAIGQMDADFSHDPNDVPRLLAALESCDAVIGSRYVKGGKLDERWSIWRRLLSWWANRVWVGVILRSPVRDNTGGFRMWRRETLIGMDLDRVRSNGYVFQVEITYLALRLGYKFVEVPIYFADRKYGHSKMGLRIQLEAALGVFKVRNRYHHLTPAQRAQHA</sequence>
<evidence type="ECO:0000313" key="6">
    <source>
        <dbReference type="Proteomes" id="UP000228921"/>
    </source>
</evidence>
<comment type="caution">
    <text evidence="5">The sequence shown here is derived from an EMBL/GenBank/DDBJ whole genome shotgun (WGS) entry which is preliminary data.</text>
</comment>
<evidence type="ECO:0000256" key="1">
    <source>
        <dbReference type="ARBA" id="ARBA00006739"/>
    </source>
</evidence>
<reference evidence="5 6" key="1">
    <citation type="submission" date="2017-11" db="EMBL/GenBank/DDBJ databases">
        <title>Evolution of Phototrophy in the Chloroflexi Phylum Driven by Horizontal Gene Transfer.</title>
        <authorList>
            <person name="Ward L.M."/>
            <person name="Hemp J."/>
            <person name="Shih P.M."/>
            <person name="Mcglynn S.E."/>
            <person name="Fischer W."/>
        </authorList>
    </citation>
    <scope>NUCLEOTIDE SEQUENCE [LARGE SCALE GENOMIC DNA]</scope>
    <source>
        <strain evidence="5">CP2_2F</strain>
    </source>
</reference>
<dbReference type="PANTHER" id="PTHR43398:SF1">
    <property type="entry name" value="DOLICHOL-PHOSPHATE MANNOSYLTRANSFERASE SUBUNIT 1"/>
    <property type="match status" value="1"/>
</dbReference>
<dbReference type="Gene3D" id="3.90.550.10">
    <property type="entry name" value="Spore Coat Polysaccharide Biosynthesis Protein SpsA, Chain A"/>
    <property type="match status" value="1"/>
</dbReference>
<dbReference type="EMBL" id="PGTK01000002">
    <property type="protein sequence ID" value="PJF31675.1"/>
    <property type="molecule type" value="Genomic_DNA"/>
</dbReference>
<protein>
    <submittedName>
        <fullName evidence="5">Polyprenol monophosphomannose synthase</fullName>
    </submittedName>
</protein>
<proteinExistence type="inferred from homology"/>
<evidence type="ECO:0000256" key="3">
    <source>
        <dbReference type="ARBA" id="ARBA00022679"/>
    </source>
</evidence>
<keyword evidence="3" id="KW-0808">Transferase</keyword>
<dbReference type="PANTHER" id="PTHR43398">
    <property type="entry name" value="DOLICHOL-PHOSPHATE MANNOSYLTRANSFERASE SUBUNIT 1"/>
    <property type="match status" value="1"/>
</dbReference>
<dbReference type="GO" id="GO:0009247">
    <property type="term" value="P:glycolipid biosynthetic process"/>
    <property type="evidence" value="ECO:0007669"/>
    <property type="project" value="TreeGrafter"/>
</dbReference>
<dbReference type="GO" id="GO:0004582">
    <property type="term" value="F:dolichyl-phosphate beta-D-mannosyltransferase activity"/>
    <property type="evidence" value="ECO:0007669"/>
    <property type="project" value="InterPro"/>
</dbReference>
<dbReference type="Proteomes" id="UP000228921">
    <property type="component" value="Unassembled WGS sequence"/>
</dbReference>
<gene>
    <name evidence="5" type="ORF">CUN51_01680</name>
</gene>
<accession>A0A2M8P298</accession>
<organism evidence="5 6">
    <name type="scientific">Candidatus Thermofonsia Clade 1 bacterium</name>
    <dbReference type="NCBI Taxonomy" id="2364210"/>
    <lineage>
        <taxon>Bacteria</taxon>
        <taxon>Bacillati</taxon>
        <taxon>Chloroflexota</taxon>
        <taxon>Candidatus Thermofontia</taxon>
        <taxon>Candidatus Thermofonsia Clade 1</taxon>
    </lineage>
</organism>
<name>A0A2M8P298_9CHLR</name>
<evidence type="ECO:0000259" key="4">
    <source>
        <dbReference type="Pfam" id="PF00535"/>
    </source>
</evidence>
<dbReference type="SUPFAM" id="SSF53448">
    <property type="entry name" value="Nucleotide-diphospho-sugar transferases"/>
    <property type="match status" value="1"/>
</dbReference>